<gene>
    <name evidence="2" type="ORF">Tco_1017307</name>
</gene>
<evidence type="ECO:0000313" key="3">
    <source>
        <dbReference type="Proteomes" id="UP001151760"/>
    </source>
</evidence>
<proteinExistence type="predicted"/>
<name>A0ABQ5FTP9_9ASTR</name>
<organism evidence="2 3">
    <name type="scientific">Tanacetum coccineum</name>
    <dbReference type="NCBI Taxonomy" id="301880"/>
    <lineage>
        <taxon>Eukaryota</taxon>
        <taxon>Viridiplantae</taxon>
        <taxon>Streptophyta</taxon>
        <taxon>Embryophyta</taxon>
        <taxon>Tracheophyta</taxon>
        <taxon>Spermatophyta</taxon>
        <taxon>Magnoliopsida</taxon>
        <taxon>eudicotyledons</taxon>
        <taxon>Gunneridae</taxon>
        <taxon>Pentapetalae</taxon>
        <taxon>asterids</taxon>
        <taxon>campanulids</taxon>
        <taxon>Asterales</taxon>
        <taxon>Asteraceae</taxon>
        <taxon>Asteroideae</taxon>
        <taxon>Anthemideae</taxon>
        <taxon>Anthemidinae</taxon>
        <taxon>Tanacetum</taxon>
    </lineage>
</organism>
<dbReference type="GO" id="GO:0004386">
    <property type="term" value="F:helicase activity"/>
    <property type="evidence" value="ECO:0007669"/>
    <property type="project" value="UniProtKB-KW"/>
</dbReference>
<evidence type="ECO:0000313" key="2">
    <source>
        <dbReference type="EMBL" id="GJT65827.1"/>
    </source>
</evidence>
<reference evidence="2" key="2">
    <citation type="submission" date="2022-01" db="EMBL/GenBank/DDBJ databases">
        <authorList>
            <person name="Yamashiro T."/>
            <person name="Shiraishi A."/>
            <person name="Satake H."/>
            <person name="Nakayama K."/>
        </authorList>
    </citation>
    <scope>NUCLEOTIDE SEQUENCE</scope>
</reference>
<dbReference type="Proteomes" id="UP001151760">
    <property type="component" value="Unassembled WGS sequence"/>
</dbReference>
<evidence type="ECO:0000259" key="1">
    <source>
        <dbReference type="Pfam" id="PF14214"/>
    </source>
</evidence>
<dbReference type="Pfam" id="PF14214">
    <property type="entry name" value="Helitron_like_N"/>
    <property type="match status" value="1"/>
</dbReference>
<keyword evidence="3" id="KW-1185">Reference proteome</keyword>
<protein>
    <submittedName>
        <fullName evidence="2">DNA helicase</fullName>
    </submittedName>
</protein>
<dbReference type="PANTHER" id="PTHR45786">
    <property type="entry name" value="DNA BINDING PROTEIN-LIKE"/>
    <property type="match status" value="1"/>
</dbReference>
<keyword evidence="2" id="KW-0347">Helicase</keyword>
<accession>A0ABQ5FTP9</accession>
<sequence length="894" mass="101520">MKWKRKLLPKTNNVESSENPIFIPSDLHNHDESLHISIPSDLDNHDESLHIPPPTEPCEITVQVVRSHVSGRSQLLNSSCDSPVEVTCHLSTSGRGSASGYLKRKSPVSTSCDAFSRYSELCGRNVLAKRSLDVPPATISSNFGAVEQLDLEVFEKYSDMCGKNTVTRFSTPSMNVVRTANVINSQTIFSEPLRLNVSEEVVLSHDRAHLNVAAGEVSNLSRVGGTVLNVPKKRQRNIPSVESPSKRVLQTAPRVRNRRTTTVMRDDEEGCSSGQGRGRSYAYADLGDCDQQCHHCGAAFWFGERLKGHSNYRRPQYHLCCAGGQIYMEPDPDPPEYFKNLLQNKHFMENIRAYNQMFAMTSFGAKVDDSINRGRGPYVFKVSGQIYHWIGSLCPPPGESPRFLQLYIYDTDHEVENRMRHFGGIDDSDLDPEIVEGLIQFLDAHNQLVQLFRTARDKCRQIHVPEFKIRLYNAEGARGYELPTSNTLGAVVFDSGVTGSTDFDVIIQEKAGPPKRINKLHKSYMSLQFPLLFVYGQAGFHTELKLRAANGSRNERRLTMLSYYAYQLHPRVKEYNLIFRAGRLFQQYVVGVFCSIEQNRLDFIRKKQKDIRSDHLSGLYDAISRGERDGYEVGGRIILPMSFTGGPRYMYAHYLDALAICRKLGNPQFFITFTCNVNWPEIKRYMADYPYLTPSDRADVICRVFEQKIQALLAFLKTEKTFGDVTGESKIKEAQDVDRFVSVELPDPEVDPEGYRVVSEMMMHGPCGAAKMSAPCMKGDKCSKNFPKKYTSHTFFDDKGHVHYKRRDTSISTTKHQFGLDNNYVVPYNQDLLLAFEAHINVEYCGWSMLIKYLFKYISKGTDRIFARVSKPLGNGYSRKEQKESQKQAIPSME</sequence>
<dbReference type="PANTHER" id="PTHR45786:SF74">
    <property type="entry name" value="ATP-DEPENDENT DNA HELICASE"/>
    <property type="match status" value="1"/>
</dbReference>
<keyword evidence="2" id="KW-0067">ATP-binding</keyword>
<reference evidence="2" key="1">
    <citation type="journal article" date="2022" name="Int. J. Mol. Sci.">
        <title>Draft Genome of Tanacetum Coccineum: Genomic Comparison of Closely Related Tanacetum-Family Plants.</title>
        <authorList>
            <person name="Yamashiro T."/>
            <person name="Shiraishi A."/>
            <person name="Nakayama K."/>
            <person name="Satake H."/>
        </authorList>
    </citation>
    <scope>NUCLEOTIDE SEQUENCE</scope>
</reference>
<keyword evidence="2" id="KW-0378">Hydrolase</keyword>
<dbReference type="EMBL" id="BQNB010017663">
    <property type="protein sequence ID" value="GJT65827.1"/>
    <property type="molecule type" value="Genomic_DNA"/>
</dbReference>
<dbReference type="InterPro" id="IPR025476">
    <property type="entry name" value="Helitron_helicase-like"/>
</dbReference>
<comment type="caution">
    <text evidence="2">The sequence shown here is derived from an EMBL/GenBank/DDBJ whole genome shotgun (WGS) entry which is preliminary data.</text>
</comment>
<keyword evidence="2" id="KW-0547">Nucleotide-binding</keyword>
<feature type="domain" description="Helitron helicase-like" evidence="1">
    <location>
        <begin position="563"/>
        <end position="735"/>
    </location>
</feature>